<dbReference type="InterPro" id="IPR013324">
    <property type="entry name" value="RNA_pol_sigma_r3/r4-like"/>
</dbReference>
<dbReference type="NCBIfam" id="TIGR02937">
    <property type="entry name" value="sigma70-ECF"/>
    <property type="match status" value="1"/>
</dbReference>
<comment type="similarity">
    <text evidence="1">Belongs to the sigma-70 factor family. ECF subfamily.</text>
</comment>
<dbReference type="InterPro" id="IPR013325">
    <property type="entry name" value="RNA_pol_sigma_r2"/>
</dbReference>
<dbReference type="AlphaFoldDB" id="A0A8J3DJ33"/>
<dbReference type="InterPro" id="IPR013249">
    <property type="entry name" value="RNA_pol_sigma70_r4_t2"/>
</dbReference>
<dbReference type="Gene3D" id="1.10.10.10">
    <property type="entry name" value="Winged helix-like DNA-binding domain superfamily/Winged helix DNA-binding domain"/>
    <property type="match status" value="1"/>
</dbReference>
<evidence type="ECO:0000256" key="1">
    <source>
        <dbReference type="ARBA" id="ARBA00010641"/>
    </source>
</evidence>
<dbReference type="RefSeq" id="WP_189513282.1">
    <property type="nucleotide sequence ID" value="NZ_BMXG01000007.1"/>
</dbReference>
<keyword evidence="8" id="KW-1185">Reference proteome</keyword>
<gene>
    <name evidence="7" type="primary">sigE</name>
    <name evidence="7" type="ORF">GCM10007047_13590</name>
</gene>
<comment type="caution">
    <text evidence="7">The sequence shown here is derived from an EMBL/GenBank/DDBJ whole genome shotgun (WGS) entry which is preliminary data.</text>
</comment>
<evidence type="ECO:0000313" key="7">
    <source>
        <dbReference type="EMBL" id="GHB98854.1"/>
    </source>
</evidence>
<dbReference type="EMBL" id="BMXG01000007">
    <property type="protein sequence ID" value="GHB98854.1"/>
    <property type="molecule type" value="Genomic_DNA"/>
</dbReference>
<reference evidence="7" key="1">
    <citation type="journal article" date="2014" name="Int. J. Syst. Evol. Microbiol.">
        <title>Complete genome sequence of Corynebacterium casei LMG S-19264T (=DSM 44701T), isolated from a smear-ripened cheese.</title>
        <authorList>
            <consortium name="US DOE Joint Genome Institute (JGI-PGF)"/>
            <person name="Walter F."/>
            <person name="Albersmeier A."/>
            <person name="Kalinowski J."/>
            <person name="Ruckert C."/>
        </authorList>
    </citation>
    <scope>NUCLEOTIDE SEQUENCE</scope>
    <source>
        <strain evidence="7">KCTC 12870</strain>
    </source>
</reference>
<dbReference type="SUPFAM" id="SSF88946">
    <property type="entry name" value="Sigma2 domain of RNA polymerase sigma factors"/>
    <property type="match status" value="1"/>
</dbReference>
<dbReference type="Pfam" id="PF08281">
    <property type="entry name" value="Sigma70_r4_2"/>
    <property type="match status" value="1"/>
</dbReference>
<dbReference type="PANTHER" id="PTHR43133:SF8">
    <property type="entry name" value="RNA POLYMERASE SIGMA FACTOR HI_1459-RELATED"/>
    <property type="match status" value="1"/>
</dbReference>
<evidence type="ECO:0000259" key="6">
    <source>
        <dbReference type="PROSITE" id="PS00622"/>
    </source>
</evidence>
<keyword evidence="2" id="KW-0805">Transcription regulation</keyword>
<protein>
    <submittedName>
        <fullName evidence="7">RNA polymerase sigma factor</fullName>
    </submittedName>
</protein>
<dbReference type="CDD" id="cd06171">
    <property type="entry name" value="Sigma70_r4"/>
    <property type="match status" value="1"/>
</dbReference>
<feature type="domain" description="HTH luxR-type" evidence="6">
    <location>
        <begin position="150"/>
        <end position="177"/>
    </location>
</feature>
<evidence type="ECO:0000313" key="8">
    <source>
        <dbReference type="Proteomes" id="UP000642829"/>
    </source>
</evidence>
<keyword evidence="4" id="KW-0238">DNA-binding</keyword>
<dbReference type="PROSITE" id="PS00622">
    <property type="entry name" value="HTH_LUXR_1"/>
    <property type="match status" value="1"/>
</dbReference>
<evidence type="ECO:0000256" key="5">
    <source>
        <dbReference type="ARBA" id="ARBA00023163"/>
    </source>
</evidence>
<dbReference type="PANTHER" id="PTHR43133">
    <property type="entry name" value="RNA POLYMERASE ECF-TYPE SIGMA FACTO"/>
    <property type="match status" value="1"/>
</dbReference>
<evidence type="ECO:0000256" key="2">
    <source>
        <dbReference type="ARBA" id="ARBA00023015"/>
    </source>
</evidence>
<organism evidence="7 8">
    <name type="scientific">Cerasicoccus arenae</name>
    <dbReference type="NCBI Taxonomy" id="424488"/>
    <lineage>
        <taxon>Bacteria</taxon>
        <taxon>Pseudomonadati</taxon>
        <taxon>Verrucomicrobiota</taxon>
        <taxon>Opitutia</taxon>
        <taxon>Puniceicoccales</taxon>
        <taxon>Cerasicoccaceae</taxon>
        <taxon>Cerasicoccus</taxon>
    </lineage>
</organism>
<keyword evidence="5" id="KW-0804">Transcription</keyword>
<dbReference type="InterPro" id="IPR000792">
    <property type="entry name" value="Tscrpt_reg_LuxR_C"/>
</dbReference>
<reference evidence="7" key="2">
    <citation type="submission" date="2020-09" db="EMBL/GenBank/DDBJ databases">
        <authorList>
            <person name="Sun Q."/>
            <person name="Kim S."/>
        </authorList>
    </citation>
    <scope>NUCLEOTIDE SEQUENCE</scope>
    <source>
        <strain evidence="7">KCTC 12870</strain>
    </source>
</reference>
<dbReference type="InterPro" id="IPR036388">
    <property type="entry name" value="WH-like_DNA-bd_sf"/>
</dbReference>
<dbReference type="InterPro" id="IPR007627">
    <property type="entry name" value="RNA_pol_sigma70_r2"/>
</dbReference>
<dbReference type="InterPro" id="IPR039425">
    <property type="entry name" value="RNA_pol_sigma-70-like"/>
</dbReference>
<dbReference type="GO" id="GO:0006352">
    <property type="term" value="P:DNA-templated transcription initiation"/>
    <property type="evidence" value="ECO:0007669"/>
    <property type="project" value="InterPro"/>
</dbReference>
<dbReference type="Proteomes" id="UP000642829">
    <property type="component" value="Unassembled WGS sequence"/>
</dbReference>
<evidence type="ECO:0000256" key="3">
    <source>
        <dbReference type="ARBA" id="ARBA00023082"/>
    </source>
</evidence>
<accession>A0A8J3DJ33</accession>
<sequence>MPNDLRAEEDAWIRAAQQGDADAFGLLFRRYHERTVRTLFAMMGSEFEAREAAQEAWVKAWKRIDSYDYTSSFYTWLHRISINTALDAIRVRKRNNHRAATVESIDESPSHEANPAQRAIHRERWDELQTALAQLPEEQRSALVLRELSGYSYQEIADTLSIKPGTVMSRLHAARQKLAAIWKKSS</sequence>
<dbReference type="SUPFAM" id="SSF88659">
    <property type="entry name" value="Sigma3 and sigma4 domains of RNA polymerase sigma factors"/>
    <property type="match status" value="1"/>
</dbReference>
<evidence type="ECO:0000256" key="4">
    <source>
        <dbReference type="ARBA" id="ARBA00023125"/>
    </source>
</evidence>
<name>A0A8J3DJ33_9BACT</name>
<dbReference type="InterPro" id="IPR014284">
    <property type="entry name" value="RNA_pol_sigma-70_dom"/>
</dbReference>
<dbReference type="Gene3D" id="1.10.1740.10">
    <property type="match status" value="1"/>
</dbReference>
<dbReference type="Pfam" id="PF04542">
    <property type="entry name" value="Sigma70_r2"/>
    <property type="match status" value="1"/>
</dbReference>
<proteinExistence type="inferred from homology"/>
<dbReference type="GO" id="GO:0016987">
    <property type="term" value="F:sigma factor activity"/>
    <property type="evidence" value="ECO:0007669"/>
    <property type="project" value="UniProtKB-KW"/>
</dbReference>
<keyword evidence="3" id="KW-0731">Sigma factor</keyword>
<dbReference type="GO" id="GO:0003677">
    <property type="term" value="F:DNA binding"/>
    <property type="evidence" value="ECO:0007669"/>
    <property type="project" value="UniProtKB-KW"/>
</dbReference>